<dbReference type="SUPFAM" id="SSF46785">
    <property type="entry name" value="Winged helix' DNA-binding domain"/>
    <property type="match status" value="1"/>
</dbReference>
<dbReference type="HOGENOM" id="CLU_180720_1_0_5"/>
<gene>
    <name evidence="1" type="ORF">OAN307_c34700</name>
</gene>
<dbReference type="STRING" id="391626.OAN307_c34700"/>
<dbReference type="KEGG" id="oat:OAN307_c34700"/>
<dbReference type="InterPro" id="IPR036390">
    <property type="entry name" value="WH_DNA-bd_sf"/>
</dbReference>
<proteinExistence type="predicted"/>
<keyword evidence="2" id="KW-1185">Reference proteome</keyword>
<name>M9RF11_9RHOB</name>
<accession>M9RF11</accession>
<reference evidence="1 2" key="1">
    <citation type="journal article" date="2013" name="PLoS ONE">
        <title>Poles Apart: Arctic and Antarctic Octadecabacter strains Share High Genome Plasticity and a New Type of Xanthorhodopsin.</title>
        <authorList>
            <person name="Vollmers J."/>
            <person name="Voget S."/>
            <person name="Dietrich S."/>
            <person name="Gollnow K."/>
            <person name="Smits M."/>
            <person name="Meyer K."/>
            <person name="Brinkhoff T."/>
            <person name="Simon M."/>
            <person name="Daniel R."/>
        </authorList>
    </citation>
    <scope>NUCLEOTIDE SEQUENCE [LARGE SCALE GENOMIC DNA]</scope>
    <source>
        <strain evidence="1 2">307</strain>
    </source>
</reference>
<protein>
    <recommendedName>
        <fullName evidence="3">MarR family transcriptional regulator</fullName>
    </recommendedName>
</protein>
<dbReference type="eggNOG" id="ENOG5033IAM">
    <property type="taxonomic scope" value="Bacteria"/>
</dbReference>
<organism evidence="1 2">
    <name type="scientific">Octadecabacter antarcticus 307</name>
    <dbReference type="NCBI Taxonomy" id="391626"/>
    <lineage>
        <taxon>Bacteria</taxon>
        <taxon>Pseudomonadati</taxon>
        <taxon>Pseudomonadota</taxon>
        <taxon>Alphaproteobacteria</taxon>
        <taxon>Rhodobacterales</taxon>
        <taxon>Roseobacteraceae</taxon>
        <taxon>Octadecabacter</taxon>
    </lineage>
</organism>
<dbReference type="Proteomes" id="UP000005307">
    <property type="component" value="Chromosome"/>
</dbReference>
<evidence type="ECO:0000313" key="1">
    <source>
        <dbReference type="EMBL" id="AGI68956.1"/>
    </source>
</evidence>
<evidence type="ECO:0008006" key="3">
    <source>
        <dbReference type="Google" id="ProtNLM"/>
    </source>
</evidence>
<dbReference type="AlphaFoldDB" id="M9RF11"/>
<evidence type="ECO:0000313" key="2">
    <source>
        <dbReference type="Proteomes" id="UP000005307"/>
    </source>
</evidence>
<sequence>MTNINCLAKLRNLLSGMEDDMGLNSLGVVQKNIVYAVTLILQQHETVETGKLRSHKLLDGTSRSAFFRALRDLVDKGYIKHNEGAQRSSYTLTEKLK</sequence>
<dbReference type="EMBL" id="CP003740">
    <property type="protein sequence ID" value="AGI68956.1"/>
    <property type="molecule type" value="Genomic_DNA"/>
</dbReference>